<evidence type="ECO:0000256" key="5">
    <source>
        <dbReference type="ARBA" id="ARBA00022844"/>
    </source>
</evidence>
<keyword evidence="4" id="KW-0167">Capsid protein</keyword>
<evidence type="ECO:0000313" key="6">
    <source>
        <dbReference type="EMBL" id="UPW40937.1"/>
    </source>
</evidence>
<keyword evidence="5" id="KW-0946">Virion</keyword>
<dbReference type="EMBL" id="OM869521">
    <property type="protein sequence ID" value="UPW40937.1"/>
    <property type="molecule type" value="Genomic_DNA"/>
</dbReference>
<name>A0A976N0U1_9VIRU</name>
<dbReference type="GO" id="GO:0039615">
    <property type="term" value="C:T=1 icosahedral viral capsid"/>
    <property type="evidence" value="ECO:0007669"/>
    <property type="project" value="UniProtKB-KW"/>
</dbReference>
<accession>A0A976N0U1</accession>
<evidence type="ECO:0000256" key="1">
    <source>
        <dbReference type="ARBA" id="ARBA00004328"/>
    </source>
</evidence>
<organism evidence="6">
    <name type="scientific">Sigmofec virus UA08Rod_6079</name>
    <dbReference type="NCBI Taxonomy" id="2929450"/>
    <lineage>
        <taxon>Viruses</taxon>
        <taxon>Monodnaviria</taxon>
        <taxon>Sangervirae</taxon>
        <taxon>Phixviricota</taxon>
        <taxon>Malgrandaviricetes</taxon>
        <taxon>Petitvirales</taxon>
        <taxon>Microviridae</taxon>
    </lineage>
</organism>
<comment type="subcellular location">
    <subcellularLocation>
        <location evidence="1">Virion</location>
    </subcellularLocation>
</comment>
<proteinExistence type="inferred from homology"/>
<dbReference type="InterPro" id="IPR016184">
    <property type="entry name" value="Capsid/spike_ssDNA_virus"/>
</dbReference>
<evidence type="ECO:0000256" key="3">
    <source>
        <dbReference type="ARBA" id="ARBA00022431"/>
    </source>
</evidence>
<keyword evidence="3" id="KW-1140">T=1 icosahedral capsid protein</keyword>
<dbReference type="SUPFAM" id="SSF88645">
    <property type="entry name" value="ssDNA viruses"/>
    <property type="match status" value="1"/>
</dbReference>
<evidence type="ECO:0000256" key="2">
    <source>
        <dbReference type="ARBA" id="ARBA00009963"/>
    </source>
</evidence>
<sequence length="520" mass="58196">MSYLPRVVIEKPKRSNVDLSFVNRFSAGPGMLIPVMVKEVFAGDNISCNLNSLIFTPPTKGLLFGSFKVQFDYFFAPFRLYNKVLHDDRVTFDPSSVYFPVMQFSQLKSHTGDDYISNGCHPTSLGHYLGIPEFFSREEADAVVTRRFNAVPFFAYFDIFRGYYANVQEDTAPQVSQVLTTGEPVLLSYSLSSIDTMKANLFSKDSGSPYVLPVDGKQGFYETEKFHYPCGGLMCRTFLPDRFSAWMSNSNYAAVLSRSVVDVSSGSFNMDSFRFARHLNNMLLKTEIAGGRYSNWQKVQFGTSVAPLHEVPLFLGSVSGELNFTDVVQTAPGADGSAVGSLGGRGVGGVKNRSLKFYIEEYGYLMCIVSLIPRVDYYQGVKSFYNHKTLSNIHVPAMDGIGFQDLLADEFCAQASELQGGYPVAQAIGKQPAWTECMTAVNELHGTFAMPDNTMFMTLARRYEINPQTQLVKNSSAYINPVQFNYIFADASLDAQNFWFQCRFDVYVKRVISKKLMPTL</sequence>
<reference evidence="6" key="1">
    <citation type="submission" date="2022-02" db="EMBL/GenBank/DDBJ databases">
        <title>Towards deciphering the DNA virus diversity associated with rodent species in the families Cricetidae and Heteromyidae.</title>
        <authorList>
            <person name="Lund M."/>
            <person name="Larsen B.B."/>
            <person name="Gryseels S."/>
            <person name="Kraberger S."/>
            <person name="Rowsey D.M."/>
            <person name="Steger L."/>
            <person name="Yule K.M."/>
            <person name="Upham N.S."/>
            <person name="Worobey M."/>
            <person name="Van Doorslaer K."/>
            <person name="Varsani A."/>
        </authorList>
    </citation>
    <scope>NUCLEOTIDE SEQUENCE</scope>
    <source>
        <strain evidence="6">UA08Rod_6079</strain>
    </source>
</reference>
<dbReference type="InterPro" id="IPR037002">
    <property type="entry name" value="Microviridae_protein_F_sf"/>
</dbReference>
<dbReference type="InterPro" id="IPR003514">
    <property type="entry name" value="Microviridae_protein_F"/>
</dbReference>
<dbReference type="Gene3D" id="2.60.169.10">
    <property type="entry name" value="Microviridae F protein"/>
    <property type="match status" value="1"/>
</dbReference>
<comment type="similarity">
    <text evidence="2">Belongs to the microviridae F protein family.</text>
</comment>
<protein>
    <submittedName>
        <fullName evidence="6">Major capsid protein</fullName>
    </submittedName>
</protein>
<evidence type="ECO:0000256" key="4">
    <source>
        <dbReference type="ARBA" id="ARBA00022561"/>
    </source>
</evidence>
<dbReference type="GO" id="GO:0005198">
    <property type="term" value="F:structural molecule activity"/>
    <property type="evidence" value="ECO:0007669"/>
    <property type="project" value="InterPro"/>
</dbReference>
<dbReference type="Pfam" id="PF02305">
    <property type="entry name" value="Phage_F"/>
    <property type="match status" value="1"/>
</dbReference>